<sequence>MGDHPATPDLSAFGTGLEWARTMWDGDPASHKLGITALEVELRDNPHDPDAPPLGRARARMTIDDRMVNGHDICHGGYMFTLADSAFALACNASGRPTVASGCDIDYLEPVKLGDVLVAEATERIVRGRSGITDVTLTRESDGRVVAEFRGRSRTLPAPRS</sequence>
<name>A0ABQ6INY4_9MICO</name>
<dbReference type="Proteomes" id="UP001157126">
    <property type="component" value="Unassembled WGS sequence"/>
</dbReference>
<dbReference type="PANTHER" id="PTHR42856">
    <property type="entry name" value="ACYL-COENZYME A THIOESTERASE PAAI"/>
    <property type="match status" value="1"/>
</dbReference>
<evidence type="ECO:0000259" key="2">
    <source>
        <dbReference type="Pfam" id="PF03061"/>
    </source>
</evidence>
<reference evidence="4" key="1">
    <citation type="journal article" date="2019" name="Int. J. Syst. Evol. Microbiol.">
        <title>The Global Catalogue of Microorganisms (GCM) 10K type strain sequencing project: providing services to taxonomists for standard genome sequencing and annotation.</title>
        <authorList>
            <consortium name="The Broad Institute Genomics Platform"/>
            <consortium name="The Broad Institute Genome Sequencing Center for Infectious Disease"/>
            <person name="Wu L."/>
            <person name="Ma J."/>
        </authorList>
    </citation>
    <scope>NUCLEOTIDE SEQUENCE [LARGE SCALE GENOMIC DNA]</scope>
    <source>
        <strain evidence="4">NBRC 113072</strain>
    </source>
</reference>
<feature type="domain" description="Thioesterase" evidence="2">
    <location>
        <begin position="73"/>
        <end position="144"/>
    </location>
</feature>
<dbReference type="Gene3D" id="3.10.129.10">
    <property type="entry name" value="Hotdog Thioesterase"/>
    <property type="match status" value="1"/>
</dbReference>
<dbReference type="Pfam" id="PF03061">
    <property type="entry name" value="4HBT"/>
    <property type="match status" value="1"/>
</dbReference>
<protein>
    <submittedName>
        <fullName evidence="3">Phenylacetic acid degradation protein PaaD</fullName>
    </submittedName>
</protein>
<dbReference type="CDD" id="cd03443">
    <property type="entry name" value="PaaI_thioesterase"/>
    <property type="match status" value="1"/>
</dbReference>
<gene>
    <name evidence="3" type="primary">paaI</name>
    <name evidence="3" type="ORF">GCM10025883_12140</name>
</gene>
<organism evidence="3 4">
    <name type="scientific">Mobilicoccus caccae</name>
    <dbReference type="NCBI Taxonomy" id="1859295"/>
    <lineage>
        <taxon>Bacteria</taxon>
        <taxon>Bacillati</taxon>
        <taxon>Actinomycetota</taxon>
        <taxon>Actinomycetes</taxon>
        <taxon>Micrococcales</taxon>
        <taxon>Dermatophilaceae</taxon>
        <taxon>Mobilicoccus</taxon>
    </lineage>
</organism>
<dbReference type="InterPro" id="IPR006683">
    <property type="entry name" value="Thioestr_dom"/>
</dbReference>
<evidence type="ECO:0000313" key="3">
    <source>
        <dbReference type="EMBL" id="GMA39169.1"/>
    </source>
</evidence>
<comment type="caution">
    <text evidence="3">The sequence shown here is derived from an EMBL/GenBank/DDBJ whole genome shotgun (WGS) entry which is preliminary data.</text>
</comment>
<dbReference type="NCBIfam" id="TIGR02286">
    <property type="entry name" value="PaaD"/>
    <property type="match status" value="1"/>
</dbReference>
<dbReference type="EMBL" id="BSUO01000001">
    <property type="protein sequence ID" value="GMA39169.1"/>
    <property type="molecule type" value="Genomic_DNA"/>
</dbReference>
<proteinExistence type="predicted"/>
<dbReference type="InterPro" id="IPR029069">
    <property type="entry name" value="HotDog_dom_sf"/>
</dbReference>
<keyword evidence="4" id="KW-1185">Reference proteome</keyword>
<dbReference type="InterPro" id="IPR011973">
    <property type="entry name" value="PaaD"/>
</dbReference>
<dbReference type="PANTHER" id="PTHR42856:SF1">
    <property type="entry name" value="ACYL-COENZYME A THIOESTERASE PAAI"/>
    <property type="match status" value="1"/>
</dbReference>
<accession>A0ABQ6INY4</accession>
<dbReference type="NCBIfam" id="TIGR00369">
    <property type="entry name" value="unchar_dom_1"/>
    <property type="match status" value="1"/>
</dbReference>
<dbReference type="InterPro" id="IPR003736">
    <property type="entry name" value="PAAI_dom"/>
</dbReference>
<dbReference type="RefSeq" id="WP_284303140.1">
    <property type="nucleotide sequence ID" value="NZ_BSUO01000001.1"/>
</dbReference>
<dbReference type="SUPFAM" id="SSF54637">
    <property type="entry name" value="Thioesterase/thiol ester dehydrase-isomerase"/>
    <property type="match status" value="1"/>
</dbReference>
<evidence type="ECO:0000256" key="1">
    <source>
        <dbReference type="ARBA" id="ARBA00022801"/>
    </source>
</evidence>
<dbReference type="InterPro" id="IPR052723">
    <property type="entry name" value="Acyl-CoA_thioesterase_PaaI"/>
</dbReference>
<keyword evidence="1" id="KW-0378">Hydrolase</keyword>
<evidence type="ECO:0000313" key="4">
    <source>
        <dbReference type="Proteomes" id="UP001157126"/>
    </source>
</evidence>